<accession>A0A7Y9DLW1</accession>
<name>A0A7Y9DLW1_9ACTN</name>
<dbReference type="AlphaFoldDB" id="A0A7Y9DLW1"/>
<evidence type="ECO:0008006" key="4">
    <source>
        <dbReference type="Google" id="ProtNLM"/>
    </source>
</evidence>
<organism evidence="2 3">
    <name type="scientific">Kineococcus aurantiacus</name>
    <dbReference type="NCBI Taxonomy" id="37633"/>
    <lineage>
        <taxon>Bacteria</taxon>
        <taxon>Bacillati</taxon>
        <taxon>Actinomycetota</taxon>
        <taxon>Actinomycetes</taxon>
        <taxon>Kineosporiales</taxon>
        <taxon>Kineosporiaceae</taxon>
        <taxon>Kineococcus</taxon>
    </lineage>
</organism>
<sequence>MRRPAVLLAALAPVAALALCPTGASASCVGPSLTVGPAPATTAPAPDPAPAPVPRTGSFDVAGEWFRDGCDDTAGTPACAPAPGESPLAGVDLVLEQGGTRWTLGTADAGGRRDRYAVRWTVELPPGVAPGGAVLTAAAATLPVLVGP</sequence>
<keyword evidence="3" id="KW-1185">Reference proteome</keyword>
<keyword evidence="1" id="KW-0732">Signal</keyword>
<feature type="chain" id="PRO_5030513625" description="Secreted protein" evidence="1">
    <location>
        <begin position="27"/>
        <end position="148"/>
    </location>
</feature>
<dbReference type="RefSeq" id="WP_179752431.1">
    <property type="nucleotide sequence ID" value="NZ_BAAAGN010000001.1"/>
</dbReference>
<evidence type="ECO:0000313" key="2">
    <source>
        <dbReference type="EMBL" id="NYD23013.1"/>
    </source>
</evidence>
<gene>
    <name evidence="2" type="ORF">BJ968_002553</name>
</gene>
<reference evidence="2 3" key="1">
    <citation type="submission" date="2020-07" db="EMBL/GenBank/DDBJ databases">
        <title>Sequencing the genomes of 1000 actinobacteria strains.</title>
        <authorList>
            <person name="Klenk H.-P."/>
        </authorList>
    </citation>
    <scope>NUCLEOTIDE SEQUENCE [LARGE SCALE GENOMIC DNA]</scope>
    <source>
        <strain evidence="2 3">DSM 7487</strain>
    </source>
</reference>
<proteinExistence type="predicted"/>
<evidence type="ECO:0000256" key="1">
    <source>
        <dbReference type="SAM" id="SignalP"/>
    </source>
</evidence>
<dbReference type="EMBL" id="JACCBB010000001">
    <property type="protein sequence ID" value="NYD23013.1"/>
    <property type="molecule type" value="Genomic_DNA"/>
</dbReference>
<evidence type="ECO:0000313" key="3">
    <source>
        <dbReference type="Proteomes" id="UP000521922"/>
    </source>
</evidence>
<comment type="caution">
    <text evidence="2">The sequence shown here is derived from an EMBL/GenBank/DDBJ whole genome shotgun (WGS) entry which is preliminary data.</text>
</comment>
<dbReference type="PROSITE" id="PS51257">
    <property type="entry name" value="PROKAR_LIPOPROTEIN"/>
    <property type="match status" value="1"/>
</dbReference>
<feature type="signal peptide" evidence="1">
    <location>
        <begin position="1"/>
        <end position="26"/>
    </location>
</feature>
<dbReference type="Proteomes" id="UP000521922">
    <property type="component" value="Unassembled WGS sequence"/>
</dbReference>
<protein>
    <recommendedName>
        <fullName evidence="4">Secreted protein</fullName>
    </recommendedName>
</protein>